<evidence type="ECO:0000313" key="4">
    <source>
        <dbReference type="Proteomes" id="UP000471640"/>
    </source>
</evidence>
<reference evidence="4" key="1">
    <citation type="journal article" date="2020" name="Microbiol. Resour. Announc.">
        <title>Draft Genome Sequences of Thiorhodococcus mannitoliphagus and Thiorhodococcus minor, Purple Sulfur Photosynthetic Bacteria in the Gammaproteobacterial Family Chromatiaceae.</title>
        <authorList>
            <person name="Aviles F.A."/>
            <person name="Meyer T.E."/>
            <person name="Kyndt J.A."/>
        </authorList>
    </citation>
    <scope>NUCLEOTIDE SEQUENCE [LARGE SCALE GENOMIC DNA]</scope>
    <source>
        <strain evidence="4">DSM 18266</strain>
    </source>
</reference>
<keyword evidence="4" id="KW-1185">Reference proteome</keyword>
<comment type="caution">
    <text evidence="3">The sequence shown here is derived from an EMBL/GenBank/DDBJ whole genome shotgun (WGS) entry which is preliminary data.</text>
</comment>
<dbReference type="Proteomes" id="UP000471640">
    <property type="component" value="Unassembled WGS sequence"/>
</dbReference>
<organism evidence="3 4">
    <name type="scientific">Thiorhodococcus mannitoliphagus</name>
    <dbReference type="NCBI Taxonomy" id="329406"/>
    <lineage>
        <taxon>Bacteria</taxon>
        <taxon>Pseudomonadati</taxon>
        <taxon>Pseudomonadota</taxon>
        <taxon>Gammaproteobacteria</taxon>
        <taxon>Chromatiales</taxon>
        <taxon>Chromatiaceae</taxon>
        <taxon>Thiorhodococcus</taxon>
    </lineage>
</organism>
<dbReference type="RefSeq" id="WP_164653597.1">
    <property type="nucleotide sequence ID" value="NZ_JAAIJR010000029.1"/>
</dbReference>
<dbReference type="InterPro" id="IPR025392">
    <property type="entry name" value="DUF4124"/>
</dbReference>
<sequence>MDASRPLQAQGSAIALGLALLIAADARAGLYKCRQPDGHMVYQQTACGGRADVDPFEIDIRGPNGSEAGASARDYSIGTQAKQMRTERERLDRSRRSARRQAAAATKRATGQSPKTPDRAKCAKHRAEAAKWKQKVMQGYRKRTEKDYNEGKLEHHQALVDQYCD</sequence>
<evidence type="ECO:0000313" key="3">
    <source>
        <dbReference type="EMBL" id="NEX20502.1"/>
    </source>
</evidence>
<feature type="domain" description="DUF4124" evidence="2">
    <location>
        <begin position="18"/>
        <end position="57"/>
    </location>
</feature>
<evidence type="ECO:0000256" key="1">
    <source>
        <dbReference type="SAM" id="MobiDB-lite"/>
    </source>
</evidence>
<name>A0A6P1DWK3_9GAMM</name>
<reference evidence="3 4" key="2">
    <citation type="submission" date="2020-02" db="EMBL/GenBank/DDBJ databases">
        <title>Genome sequences of Thiorhodococcus mannitoliphagus and Thiorhodococcus minor, purple sulfur photosynthetic bacteria in the gammaproteobacterial family, Chromatiaceae.</title>
        <authorList>
            <person name="Aviles F.A."/>
            <person name="Meyer T.E."/>
            <person name="Kyndt J.A."/>
        </authorList>
    </citation>
    <scope>NUCLEOTIDE SEQUENCE [LARGE SCALE GENOMIC DNA]</scope>
    <source>
        <strain evidence="3 4">DSM 18266</strain>
    </source>
</reference>
<dbReference type="AlphaFoldDB" id="A0A6P1DWK3"/>
<evidence type="ECO:0000259" key="2">
    <source>
        <dbReference type="Pfam" id="PF13511"/>
    </source>
</evidence>
<dbReference type="EMBL" id="JAAIJR010000029">
    <property type="protein sequence ID" value="NEX20502.1"/>
    <property type="molecule type" value="Genomic_DNA"/>
</dbReference>
<dbReference type="Pfam" id="PF13511">
    <property type="entry name" value="DUF4124"/>
    <property type="match status" value="1"/>
</dbReference>
<accession>A0A6P1DWK3</accession>
<feature type="region of interest" description="Disordered" evidence="1">
    <location>
        <begin position="61"/>
        <end position="121"/>
    </location>
</feature>
<protein>
    <submittedName>
        <fullName evidence="3">DUF4124 domain-containing protein</fullName>
    </submittedName>
</protein>
<feature type="compositionally biased region" description="Low complexity" evidence="1">
    <location>
        <begin position="100"/>
        <end position="109"/>
    </location>
</feature>
<gene>
    <name evidence="3" type="ORF">G3480_09300</name>
</gene>
<feature type="compositionally biased region" description="Basic and acidic residues" evidence="1">
    <location>
        <begin position="84"/>
        <end position="95"/>
    </location>
</feature>
<proteinExistence type="predicted"/>